<sequence>MTEFSGLESQYDAFLFASLSETDEVTLSVLSLLARQDVDPWQEAARLTRLPKDQAINNLAAKIWKSNSERWSPSEASIVAARLIELLPSHSHVHSSPLWAGDNTGRLTFWMVTWMLFMSVAISGHNIQKSTSDSRALASSVSAAAQEHAVTGSSR</sequence>
<dbReference type="AlphaFoldDB" id="A0A1B1UC22"/>
<proteinExistence type="predicted"/>
<evidence type="ECO:0000313" key="2">
    <source>
        <dbReference type="Proteomes" id="UP000092839"/>
    </source>
</evidence>
<dbReference type="RefSeq" id="WP_065727586.1">
    <property type="nucleotide sequence ID" value="NZ_CP016428.1"/>
</dbReference>
<dbReference type="Proteomes" id="UP000092839">
    <property type="component" value="Chromosome"/>
</dbReference>
<dbReference type="EMBL" id="CP016428">
    <property type="protein sequence ID" value="ANW00305.1"/>
    <property type="molecule type" value="Genomic_DNA"/>
</dbReference>
<protein>
    <submittedName>
        <fullName evidence="1">Uncharacterized protein</fullName>
    </submittedName>
</protein>
<name>A0A1B1UC22_9BRAD</name>
<dbReference type="OrthoDB" id="7283160at2"/>
<dbReference type="KEGG" id="bic:LMTR13_09115"/>
<evidence type="ECO:0000313" key="1">
    <source>
        <dbReference type="EMBL" id="ANW00305.1"/>
    </source>
</evidence>
<organism evidence="1 2">
    <name type="scientific">Bradyrhizobium icense</name>
    <dbReference type="NCBI Taxonomy" id="1274631"/>
    <lineage>
        <taxon>Bacteria</taxon>
        <taxon>Pseudomonadati</taxon>
        <taxon>Pseudomonadota</taxon>
        <taxon>Alphaproteobacteria</taxon>
        <taxon>Hyphomicrobiales</taxon>
        <taxon>Nitrobacteraceae</taxon>
        <taxon>Bradyrhizobium</taxon>
    </lineage>
</organism>
<accession>A0A1B1UC22</accession>
<reference evidence="1 2" key="1">
    <citation type="submission" date="2016-07" db="EMBL/GenBank/DDBJ databases">
        <title>Complete genome sequence of Bradyrhizobium icense LMTR 13T, a potential inoculant strain isolated from lima bean (Phaseolus lunatus) in Peru.</title>
        <authorList>
            <person name="Ormeno-Orrillo E."/>
            <person name="Duran D."/>
            <person name="Rogel M.A."/>
            <person name="Rey L."/>
            <person name="Imperial J."/>
            <person name="Ruiz-Argueso T."/>
            <person name="Martinez-Romero E."/>
        </authorList>
    </citation>
    <scope>NUCLEOTIDE SEQUENCE [LARGE SCALE GENOMIC DNA]</scope>
    <source>
        <strain evidence="1 2">LMTR 13</strain>
    </source>
</reference>
<keyword evidence="2" id="KW-1185">Reference proteome</keyword>
<gene>
    <name evidence="1" type="ORF">LMTR13_09115</name>
</gene>